<dbReference type="GO" id="GO:0005730">
    <property type="term" value="C:nucleolus"/>
    <property type="evidence" value="ECO:0007669"/>
    <property type="project" value="TreeGrafter"/>
</dbReference>
<dbReference type="Pfam" id="PF21148">
    <property type="entry name" value="NSUN5_fdxn-like"/>
    <property type="match status" value="1"/>
</dbReference>
<dbReference type="EnsemblMetazoa" id="AFUN002828-RB">
    <property type="protein sequence ID" value="AFUN002828-PB"/>
    <property type="gene ID" value="AFUN002828"/>
</dbReference>
<feature type="binding site" evidence="5">
    <location>
        <position position="290"/>
    </location>
    <ligand>
        <name>S-adenosyl-L-methionine</name>
        <dbReference type="ChEBI" id="CHEBI:59789"/>
    </ligand>
</feature>
<dbReference type="PRINTS" id="PR02008">
    <property type="entry name" value="RCMTFAMILY"/>
</dbReference>
<dbReference type="GO" id="GO:0070475">
    <property type="term" value="P:rRNA base methylation"/>
    <property type="evidence" value="ECO:0007669"/>
    <property type="project" value="TreeGrafter"/>
</dbReference>
<dbReference type="InterPro" id="IPR029063">
    <property type="entry name" value="SAM-dependent_MTases_sf"/>
</dbReference>
<organism evidence="8">
    <name type="scientific">Anopheles funestus</name>
    <name type="common">African malaria mosquito</name>
    <dbReference type="NCBI Taxonomy" id="62324"/>
    <lineage>
        <taxon>Eukaryota</taxon>
        <taxon>Metazoa</taxon>
        <taxon>Ecdysozoa</taxon>
        <taxon>Arthropoda</taxon>
        <taxon>Hexapoda</taxon>
        <taxon>Insecta</taxon>
        <taxon>Pterygota</taxon>
        <taxon>Neoptera</taxon>
        <taxon>Endopterygota</taxon>
        <taxon>Diptera</taxon>
        <taxon>Nematocera</taxon>
        <taxon>Culicoidea</taxon>
        <taxon>Culicidae</taxon>
        <taxon>Anophelinae</taxon>
        <taxon>Anopheles</taxon>
    </lineage>
</organism>
<keyword evidence="1 5" id="KW-0489">Methyltransferase</keyword>
<dbReference type="InterPro" id="IPR049561">
    <property type="entry name" value="NSUN5_7_fdxn-like"/>
</dbReference>
<evidence type="ECO:0000259" key="7">
    <source>
        <dbReference type="PROSITE" id="PS51686"/>
    </source>
</evidence>
<name>A0A182R9G9_ANOFN</name>
<evidence type="ECO:0000256" key="5">
    <source>
        <dbReference type="PROSITE-ProRule" id="PRU01023"/>
    </source>
</evidence>
<dbReference type="SUPFAM" id="SSF53335">
    <property type="entry name" value="S-adenosyl-L-methionine-dependent methyltransferases"/>
    <property type="match status" value="1"/>
</dbReference>
<keyword evidence="4 5" id="KW-0694">RNA-binding</keyword>
<dbReference type="InterPro" id="IPR023267">
    <property type="entry name" value="RCMT"/>
</dbReference>
<dbReference type="VEuPathDB" id="VectorBase:AFUN002828"/>
<evidence type="ECO:0000313" key="8">
    <source>
        <dbReference type="EnsemblMetazoa" id="AFUN002828-PB"/>
    </source>
</evidence>
<proteinExistence type="inferred from homology"/>
<evidence type="ECO:0000256" key="2">
    <source>
        <dbReference type="ARBA" id="ARBA00022679"/>
    </source>
</evidence>
<keyword evidence="3 5" id="KW-0949">S-adenosyl-L-methionine</keyword>
<dbReference type="InterPro" id="IPR049560">
    <property type="entry name" value="MeTrfase_RsmB-F_NOP2_cat"/>
</dbReference>
<reference evidence="8" key="1">
    <citation type="submission" date="2020-05" db="UniProtKB">
        <authorList>
            <consortium name="EnsemblMetazoa"/>
        </authorList>
    </citation>
    <scope>IDENTIFICATION</scope>
    <source>
        <strain evidence="8">FUMOZ</strain>
    </source>
</reference>
<sequence>MAQDTAVKRGHKIPVPSNYRNAAKYVQIAKEEKRNIMPLLEQDKHFRAGRTVVGRVLNNMPIIDLIYNELDLATKEPRIKQWLAKVMIAEVLFGNGRLVGNSRPVESMKVYVDEMHMLLDRHMKDIKKNEEKFKEPRFVRINTNVLNLEGAKHLLAEEQWNLVEEIFPNYQSFLERVKELRNDEYMEDFHFPDMLVFPYEAKWYWSRAQHLHGKFLLQNKACLLPTYLLKPPKKSVVLDMCAAPGLKTTHLASLMKNKGRIYAVERDHTRYTQLCKLVSPYGVIKTIHSDCLKVTHEQVPGVQYILIDPSCSGSGMLQRQLVPEEVDEQRLYKLAGLQYKLLMHALNNFPDVRRIVYSTCSVYVQENEEVVQSVLRHTAHFRLLDARKELGKEWLNVGSPKYRDIGERCLYAKTVDDLTIGMFVAVFERCPEGVENKIYLEHEKQKQSYERCMQKWQRNEQMEQKSKMTEENTVQEPNEEHEGEQEEVQVEKQTSKKRKKARIEENMVEEKKDLLRNEQMEQKPKMTEENTVQEPNEEQEGEQEEVQVEKQTSKKRKKARIEENMVEEEKEQKEAKEKSAFKKRKEKS</sequence>
<dbReference type="PROSITE" id="PS51686">
    <property type="entry name" value="SAM_MT_RSMB_NOP"/>
    <property type="match status" value="1"/>
</dbReference>
<dbReference type="Gene3D" id="3.30.70.1170">
    <property type="entry name" value="Sun protein, domain 3"/>
    <property type="match status" value="1"/>
</dbReference>
<accession>A0A182R9G9</accession>
<dbReference type="GO" id="GO:0008173">
    <property type="term" value="F:RNA methyltransferase activity"/>
    <property type="evidence" value="ECO:0007669"/>
    <property type="project" value="InterPro"/>
</dbReference>
<feature type="domain" description="SAM-dependent MTase RsmB/NOP-type" evidence="7">
    <location>
        <begin position="127"/>
        <end position="430"/>
    </location>
</feature>
<evidence type="ECO:0000256" key="1">
    <source>
        <dbReference type="ARBA" id="ARBA00022603"/>
    </source>
</evidence>
<dbReference type="STRING" id="62324.A0A182R9G9"/>
<feature type="active site" description="Nucleophile" evidence="5">
    <location>
        <position position="360"/>
    </location>
</feature>
<protein>
    <recommendedName>
        <fullName evidence="7">SAM-dependent MTase RsmB/NOP-type domain-containing protein</fullName>
    </recommendedName>
</protein>
<feature type="compositionally biased region" description="Basic and acidic residues" evidence="6">
    <location>
        <begin position="460"/>
        <end position="470"/>
    </location>
</feature>
<dbReference type="VEuPathDB" id="VectorBase:AFUN2_002019"/>
<feature type="compositionally biased region" description="Acidic residues" evidence="6">
    <location>
        <begin position="535"/>
        <end position="546"/>
    </location>
</feature>
<feature type="compositionally biased region" description="Acidic residues" evidence="6">
    <location>
        <begin position="477"/>
        <end position="488"/>
    </location>
</feature>
<dbReference type="GO" id="GO:0003723">
    <property type="term" value="F:RNA binding"/>
    <property type="evidence" value="ECO:0007669"/>
    <property type="project" value="UniProtKB-UniRule"/>
</dbReference>
<keyword evidence="2 5" id="KW-0808">Transferase</keyword>
<dbReference type="AlphaFoldDB" id="A0A182R9G9"/>
<evidence type="ECO:0000256" key="3">
    <source>
        <dbReference type="ARBA" id="ARBA00022691"/>
    </source>
</evidence>
<feature type="binding site" evidence="5">
    <location>
        <position position="308"/>
    </location>
    <ligand>
        <name>S-adenosyl-L-methionine</name>
        <dbReference type="ChEBI" id="CHEBI:59789"/>
    </ligand>
</feature>
<feature type="region of interest" description="Disordered" evidence="6">
    <location>
        <begin position="460"/>
        <end position="588"/>
    </location>
</feature>
<evidence type="ECO:0000256" key="6">
    <source>
        <dbReference type="SAM" id="MobiDB-lite"/>
    </source>
</evidence>
<feature type="compositionally biased region" description="Basic and acidic residues" evidence="6">
    <location>
        <begin position="570"/>
        <end position="580"/>
    </location>
</feature>
<evidence type="ECO:0000256" key="4">
    <source>
        <dbReference type="ARBA" id="ARBA00022884"/>
    </source>
</evidence>
<dbReference type="PANTHER" id="PTHR22807:SF4">
    <property type="entry name" value="28S RRNA (CYTOSINE-C(5))-METHYLTRANSFERASE"/>
    <property type="match status" value="1"/>
</dbReference>
<dbReference type="Pfam" id="PF01189">
    <property type="entry name" value="Methyltr_RsmB-F"/>
    <property type="match status" value="1"/>
</dbReference>
<comment type="caution">
    <text evidence="5">Lacks conserved residue(s) required for the propagation of feature annotation.</text>
</comment>
<comment type="similarity">
    <text evidence="5">Belongs to the class I-like SAM-binding methyltransferase superfamily. RsmB/NOP family.</text>
</comment>
<dbReference type="InterPro" id="IPR001678">
    <property type="entry name" value="MeTrfase_RsmB-F_NOP2_dom"/>
</dbReference>
<dbReference type="Gene3D" id="3.40.50.150">
    <property type="entry name" value="Vaccinia Virus protein VP39"/>
    <property type="match status" value="1"/>
</dbReference>
<dbReference type="PANTHER" id="PTHR22807">
    <property type="entry name" value="NOP2 YEAST -RELATED NOL1/NOP2/FMU SUN DOMAIN-CONTAINING"/>
    <property type="match status" value="1"/>
</dbReference>
<feature type="compositionally biased region" description="Basic and acidic residues" evidence="6">
    <location>
        <begin position="502"/>
        <end position="528"/>
    </location>
</feature>
<feature type="binding site" evidence="5">
    <location>
        <position position="265"/>
    </location>
    <ligand>
        <name>S-adenosyl-L-methionine</name>
        <dbReference type="ChEBI" id="CHEBI:59789"/>
    </ligand>
</feature>